<dbReference type="GO" id="GO:0070973">
    <property type="term" value="P:protein localization to endoplasmic reticulum exit site"/>
    <property type="evidence" value="ECO:0007669"/>
    <property type="project" value="TreeGrafter"/>
</dbReference>
<feature type="domain" description="Sec16 central conserved" evidence="10">
    <location>
        <begin position="663"/>
        <end position="838"/>
    </location>
</feature>
<feature type="compositionally biased region" description="Low complexity" evidence="8">
    <location>
        <begin position="495"/>
        <end position="510"/>
    </location>
</feature>
<comment type="subcellular location">
    <subcellularLocation>
        <location evidence="1">Endoplasmic reticulum membrane</location>
        <topology evidence="1">Peripheral membrane protein</topology>
        <orientation evidence="1">Cytoplasmic side</orientation>
    </subcellularLocation>
</comment>
<feature type="compositionally biased region" description="Polar residues" evidence="8">
    <location>
        <begin position="52"/>
        <end position="62"/>
    </location>
</feature>
<accession>A0AAN6GP59</accession>
<keyword evidence="7" id="KW-0472">Membrane</keyword>
<evidence type="ECO:0000256" key="5">
    <source>
        <dbReference type="ARBA" id="ARBA00022892"/>
    </source>
</evidence>
<evidence type="ECO:0000259" key="9">
    <source>
        <dbReference type="Pfam" id="PF12931"/>
    </source>
</evidence>
<feature type="compositionally biased region" description="Polar residues" evidence="8">
    <location>
        <begin position="462"/>
        <end position="471"/>
    </location>
</feature>
<feature type="compositionally biased region" description="Low complexity" evidence="8">
    <location>
        <begin position="103"/>
        <end position="112"/>
    </location>
</feature>
<feature type="compositionally biased region" description="Low complexity" evidence="8">
    <location>
        <begin position="1387"/>
        <end position="1403"/>
    </location>
</feature>
<evidence type="ECO:0000256" key="1">
    <source>
        <dbReference type="ARBA" id="ARBA00004397"/>
    </source>
</evidence>
<evidence type="ECO:0000313" key="11">
    <source>
        <dbReference type="EMBL" id="KAK0551158.1"/>
    </source>
</evidence>
<dbReference type="Pfam" id="PF12931">
    <property type="entry name" value="TPR_Sec16"/>
    <property type="match status" value="1"/>
</dbReference>
<evidence type="ECO:0000313" key="12">
    <source>
        <dbReference type="Proteomes" id="UP001176517"/>
    </source>
</evidence>
<dbReference type="PANTHER" id="PTHR13402:SF6">
    <property type="entry name" value="SECRETORY 16, ISOFORM I"/>
    <property type="match status" value="1"/>
</dbReference>
<keyword evidence="7" id="KW-0653">Protein transport</keyword>
<feature type="compositionally biased region" description="Polar residues" evidence="8">
    <location>
        <begin position="70"/>
        <end position="98"/>
    </location>
</feature>
<feature type="compositionally biased region" description="Low complexity" evidence="8">
    <location>
        <begin position="162"/>
        <end position="265"/>
    </location>
</feature>
<name>A0AAN6GP59_9BASI</name>
<evidence type="ECO:0000256" key="6">
    <source>
        <dbReference type="ARBA" id="ARBA00024687"/>
    </source>
</evidence>
<dbReference type="Proteomes" id="UP001176517">
    <property type="component" value="Unassembled WGS sequence"/>
</dbReference>
<sequence length="1737" mass="182735">MSASEDEEQKKLHRQSIGNAAMLFGGGDDDQSSLFEVAPTSADAGDDFFSGSGATSNSTVAKPQQADDPSGQTQHTPTQSTVALPKTDSISSGTAPSTDHSEPSAPSAAADSLFGDSSTANDDWLGLSQHSETTNVSHQDANAAAAALPSSTDVYGAQGSWDQYQGDQYQQQYSYDQQQNYSQGQQQYSQDQTQYYSQDQQQYSHDQTQYYSQDQQQYSQDQAQYYSQDQQQYSQDPAQYYSNDQQQPQQYDYYGQDQQQQPGYYGHDGHVYDPYAPAATQSSTSMDRDATQTGTEQGFGMNADQNMYASPPGSEQKLSSSANEAYDPYGPPPPRNASAESNDIAAATEAASGYDSEAAEAETPIQYGYDSQYPSQSSYDAYAPQSTESREDSGGSYDPYGPSQDADSAPSMDRDATQTGTEQGFGMNADQNIYASPPASEQKLSSSSNEAYDPYGPPPPRNASTGSNNIAAATKSALGYESEAVDAEASTEYGYDSQYPSQSSYDAYAPQSTETREDSGGSYDPYGPSEHADSAQTETGSYDPYGPPKRAGSTQNQAGWSSGADDANEGSTERGIYEADGQQQQSADMHFKPQNQQQDDFGRRKSETYDPYGPPLTPSRTDPGYGPSTGGPVSRSFSQDLLSTSSSTMLLPDVAEERRRVRIPCVTFGVDGKVVTYFPQSAIALGTDSIAPSYGGAGMFDSAASLSDFPTKVTVRSLHSLVSSNSYASVFDPLKFPGPVFEGAAGSGGLGALGGATLSRAGASGTAKKAAVVAFLRDRAAEVEQGLQYLSLNAGAAGALGGERDASKGGAATTVEGQRSADKAILLRLLALIVEHDGKVVDNLKFDAAARSLLADRSEDLATPSASAYSSSTPLSPTQEEPVATYSLTPSFLSNLQTKLVQGQRHEAVQYALEQRMWAHAMVIASGLDKETWCKTVAEFISFELEREAESSSQDIKALRTAYNLFSGQNATRVYDSFRPKVSLNSGSVLPGSNPATGWQDSAAAVISNRSAADNGVLTAMGDGLLLSESIEAAHVCYLLSPQAANFGGVDTPGVRAVLVGGHNPRASNLYLRDLDSILLTEIYEYAQSLIPTVKGQELFNGLPHLQAFRLVHAMTLAELGETARAQKYCEAIAATFKSGKPSPYFHPILLSQLKEFTTRLMGGAGGAGASAASGNWMTKKMQKPTLDGVWGALEGRFTKFIAGEDGAQGSAQSSQPVSKAGSTQGIVGPFSHFSSITADGAEPTMSSQPTSRAGSAMDFRPLRAESPAVRATSALSVRGGMQPLTPFGGVAQQPNTPNAARDPYSNWPGSATQSSFATNALSPYGNFVSEADETSGNGQTALRGVNPQMTGSFASSQSSDAGYEGPYRSHGETSDAPWWGQESMSSNATAGAAGTNDADTSTRTQAPGEEPYYGYQPHGAAAPQFFSSVDPPAGDAADSFVSPMDAFSRPASREPSYGAPAPVPTSRYDDVDEEDDLGLGNSANKKPKAKGDDDKAGANAPAAAAAPSPAKDESKLKPEADQAKKPELRTVSSTSSWLGRLWGRGGGESESKSKQAHLGAKENTFYYDKELKRWVNKAAGDTGAAATPPPPPPQRAQTASPSVQNGRLGAPPPRSSLDHTMTSSSSSAYLRTSATPEAIAEEDTPVSPTRSNFGAPARARSNLSDLSVPPAAQPPMRPASAITSGLGGPPPMGNSAPPSTMGSPSLGSTPPPPGGPPRAGGAAKKKPLKARYVVVD</sequence>
<evidence type="ECO:0000256" key="8">
    <source>
        <dbReference type="SAM" id="MobiDB-lite"/>
    </source>
</evidence>
<feature type="region of interest" description="Disordered" evidence="8">
    <location>
        <begin position="1579"/>
        <end position="1737"/>
    </location>
</feature>
<keyword evidence="12" id="KW-1185">Reference proteome</keyword>
<feature type="region of interest" description="Disordered" evidence="8">
    <location>
        <begin position="593"/>
        <end position="641"/>
    </location>
</feature>
<evidence type="ECO:0000256" key="7">
    <source>
        <dbReference type="RuleBase" id="RU364101"/>
    </source>
</evidence>
<dbReference type="GO" id="GO:0015031">
    <property type="term" value="P:protein transport"/>
    <property type="evidence" value="ECO:0007669"/>
    <property type="project" value="UniProtKB-KW"/>
</dbReference>
<keyword evidence="7" id="KW-0072">Autophagy</keyword>
<dbReference type="EMBL" id="JAPDMZ010000081">
    <property type="protein sequence ID" value="KAK0551158.1"/>
    <property type="molecule type" value="Genomic_DNA"/>
</dbReference>
<dbReference type="GO" id="GO:0016192">
    <property type="term" value="P:vesicle-mediated transport"/>
    <property type="evidence" value="ECO:0007669"/>
    <property type="project" value="UniProtKB-KW"/>
</dbReference>
<comment type="function">
    <text evidence="6 7">Involved in the initiation of assembly of the COPII coat required for the formation of transport vesicles from the endoplasmic reticulum (ER) and the selection of cargo molecules. Also involved in autophagy.</text>
</comment>
<comment type="caution">
    <text evidence="11">The sequence shown here is derived from an EMBL/GenBank/DDBJ whole genome shotgun (WGS) entry which is preliminary data.</text>
</comment>
<feature type="region of interest" description="Disordered" evidence="8">
    <location>
        <begin position="1232"/>
        <end position="1256"/>
    </location>
</feature>
<feature type="compositionally biased region" description="Low complexity" evidence="8">
    <location>
        <begin position="369"/>
        <end position="384"/>
    </location>
</feature>
<dbReference type="InterPro" id="IPR024298">
    <property type="entry name" value="Sec16_Sec23-bd"/>
</dbReference>
<keyword evidence="4 7" id="KW-0256">Endoplasmic reticulum</keyword>
<feature type="compositionally biased region" description="Low complexity" evidence="8">
    <location>
        <begin position="1619"/>
        <end position="1636"/>
    </location>
</feature>
<gene>
    <name evidence="11" type="ORF">OC846_003398</name>
</gene>
<dbReference type="GO" id="GO:0012507">
    <property type="term" value="C:ER to Golgi transport vesicle membrane"/>
    <property type="evidence" value="ECO:0007669"/>
    <property type="project" value="TreeGrafter"/>
</dbReference>
<feature type="region of interest" description="Disordered" evidence="8">
    <location>
        <begin position="1328"/>
        <end position="1564"/>
    </location>
</feature>
<protein>
    <recommendedName>
        <fullName evidence="7">Protein transport protein sec16</fullName>
    </recommendedName>
</protein>
<feature type="compositionally biased region" description="Basic and acidic residues" evidence="8">
    <location>
        <begin position="1511"/>
        <end position="1529"/>
    </location>
</feature>
<keyword evidence="3 7" id="KW-0813">Transport</keyword>
<organism evidence="11 12">
    <name type="scientific">Tilletia horrida</name>
    <dbReference type="NCBI Taxonomy" id="155126"/>
    <lineage>
        <taxon>Eukaryota</taxon>
        <taxon>Fungi</taxon>
        <taxon>Dikarya</taxon>
        <taxon>Basidiomycota</taxon>
        <taxon>Ustilaginomycotina</taxon>
        <taxon>Exobasidiomycetes</taxon>
        <taxon>Tilletiales</taxon>
        <taxon>Tilletiaceae</taxon>
        <taxon>Tilletia</taxon>
    </lineage>
</organism>
<evidence type="ECO:0000259" key="10">
    <source>
        <dbReference type="Pfam" id="PF12932"/>
    </source>
</evidence>
<feature type="compositionally biased region" description="Polar residues" evidence="8">
    <location>
        <begin position="1348"/>
        <end position="1361"/>
    </location>
</feature>
<feature type="compositionally biased region" description="Polar residues" evidence="8">
    <location>
        <begin position="128"/>
        <end position="140"/>
    </location>
</feature>
<dbReference type="GO" id="GO:0005789">
    <property type="term" value="C:endoplasmic reticulum membrane"/>
    <property type="evidence" value="ECO:0007669"/>
    <property type="project" value="UniProtKB-SubCell"/>
</dbReference>
<dbReference type="GO" id="GO:0070971">
    <property type="term" value="C:endoplasmic reticulum exit site"/>
    <property type="evidence" value="ECO:0007669"/>
    <property type="project" value="TreeGrafter"/>
</dbReference>
<feature type="compositionally biased region" description="Low complexity" evidence="8">
    <location>
        <begin position="1698"/>
        <end position="1709"/>
    </location>
</feature>
<feature type="domain" description="Sec16 Sec23-binding" evidence="9">
    <location>
        <begin position="896"/>
        <end position="1205"/>
    </location>
</feature>
<dbReference type="PANTHER" id="PTHR13402">
    <property type="entry name" value="RGPR-RELATED"/>
    <property type="match status" value="1"/>
</dbReference>
<dbReference type="GO" id="GO:0007030">
    <property type="term" value="P:Golgi organization"/>
    <property type="evidence" value="ECO:0007669"/>
    <property type="project" value="TreeGrafter"/>
</dbReference>
<evidence type="ECO:0000256" key="3">
    <source>
        <dbReference type="ARBA" id="ARBA00022448"/>
    </source>
</evidence>
<feature type="compositionally biased region" description="Low complexity" evidence="8">
    <location>
        <begin position="1498"/>
        <end position="1510"/>
    </location>
</feature>
<proteinExistence type="inferred from homology"/>
<feature type="region of interest" description="Disordered" evidence="8">
    <location>
        <begin position="1"/>
        <end position="575"/>
    </location>
</feature>
<dbReference type="GO" id="GO:0006914">
    <property type="term" value="P:autophagy"/>
    <property type="evidence" value="ECO:0007669"/>
    <property type="project" value="UniProtKB-KW"/>
</dbReference>
<dbReference type="Pfam" id="PF12932">
    <property type="entry name" value="Sec16"/>
    <property type="match status" value="1"/>
</dbReference>
<evidence type="ECO:0000256" key="2">
    <source>
        <dbReference type="ARBA" id="ARBA00005927"/>
    </source>
</evidence>
<dbReference type="InterPro" id="IPR024340">
    <property type="entry name" value="Sec16_CCD"/>
</dbReference>
<keyword evidence="5 7" id="KW-0931">ER-Golgi transport</keyword>
<feature type="compositionally biased region" description="Polar residues" evidence="8">
    <location>
        <begin position="1245"/>
        <end position="1254"/>
    </location>
</feature>
<evidence type="ECO:0000256" key="4">
    <source>
        <dbReference type="ARBA" id="ARBA00022824"/>
    </source>
</evidence>
<reference evidence="11" key="1">
    <citation type="journal article" date="2023" name="PhytoFront">
        <title>Draft Genome Resources of Seven Strains of Tilletia horrida, Causal Agent of Kernel Smut of Rice.</title>
        <authorList>
            <person name="Khanal S."/>
            <person name="Antony Babu S."/>
            <person name="Zhou X.G."/>
        </authorList>
    </citation>
    <scope>NUCLEOTIDE SEQUENCE</scope>
    <source>
        <strain evidence="11">TX6</strain>
    </source>
</reference>
<dbReference type="CDD" id="cd09233">
    <property type="entry name" value="ACE1-Sec16-like"/>
    <property type="match status" value="1"/>
</dbReference>
<dbReference type="Gene3D" id="1.25.40.1030">
    <property type="match status" value="1"/>
</dbReference>
<feature type="compositionally biased region" description="Polar residues" evidence="8">
    <location>
        <begin position="279"/>
        <end position="296"/>
    </location>
</feature>
<comment type="similarity">
    <text evidence="2 7">Belongs to the SEC16 family.</text>
</comment>